<sequence length="275" mass="30996">MKQMLKVIVVDDEPLARRGMLVRLADFPELDIVAECSNGDEAVAAIREHQPDAVFLDVEMPGLDGFGVLKQLQQQQIDLPYVVFVTAYDHYALNAFEVQALDYVLKPVEKERLAAAVSKLTKNFEAKDDQRHKGQLAAVVAQLTGEKTDQILQRLDQSQPVMNERFPEAISIKDSGEITRVPVSAIDWVDAAGDYMCIHTRDGQTHILRRTMKELEQELDPKLFVRVHRSAIVNVNTIAKLQMLANGEHQLMLTNGQAVKVSRSYKDRVKMVFNS</sequence>
<dbReference type="Pfam" id="PF00072">
    <property type="entry name" value="Response_reg"/>
    <property type="match status" value="1"/>
</dbReference>
<feature type="domain" description="Response regulatory" evidence="3">
    <location>
        <begin position="6"/>
        <end position="121"/>
    </location>
</feature>
<dbReference type="Proteomes" id="UP001257909">
    <property type="component" value="Unassembled WGS sequence"/>
</dbReference>
<evidence type="ECO:0000313" key="6">
    <source>
        <dbReference type="Proteomes" id="UP001257909"/>
    </source>
</evidence>
<dbReference type="Pfam" id="PF04397">
    <property type="entry name" value="LytTR"/>
    <property type="match status" value="1"/>
</dbReference>
<dbReference type="PANTHER" id="PTHR37299">
    <property type="entry name" value="TRANSCRIPTIONAL REGULATOR-RELATED"/>
    <property type="match status" value="1"/>
</dbReference>
<dbReference type="Gene3D" id="3.40.50.2300">
    <property type="match status" value="1"/>
</dbReference>
<dbReference type="SMART" id="SM00448">
    <property type="entry name" value="REC"/>
    <property type="match status" value="1"/>
</dbReference>
<gene>
    <name evidence="5" type="ORF">J2W69_000818</name>
</gene>
<evidence type="ECO:0000313" key="5">
    <source>
        <dbReference type="EMBL" id="MDR7119903.1"/>
    </source>
</evidence>
<feature type="domain" description="HTH LytTR-type" evidence="4">
    <location>
        <begin position="170"/>
        <end position="275"/>
    </location>
</feature>
<evidence type="ECO:0000256" key="1">
    <source>
        <dbReference type="ARBA" id="ARBA00023012"/>
    </source>
</evidence>
<dbReference type="InterPro" id="IPR011006">
    <property type="entry name" value="CheY-like_superfamily"/>
</dbReference>
<dbReference type="SUPFAM" id="SSF52172">
    <property type="entry name" value="CheY-like"/>
    <property type="match status" value="1"/>
</dbReference>
<dbReference type="PANTHER" id="PTHR37299:SF1">
    <property type="entry name" value="STAGE 0 SPORULATION PROTEIN A HOMOLOG"/>
    <property type="match status" value="1"/>
</dbReference>
<accession>A0ABU1VWY6</accession>
<dbReference type="InterPro" id="IPR046947">
    <property type="entry name" value="LytR-like"/>
</dbReference>
<dbReference type="SMART" id="SM00850">
    <property type="entry name" value="LytTR"/>
    <property type="match status" value="1"/>
</dbReference>
<name>A0ABU1VWY6_9GAMM</name>
<feature type="modified residue" description="4-aspartylphosphate" evidence="2">
    <location>
        <position position="57"/>
    </location>
</feature>
<organism evidence="5 6">
    <name type="scientific">Rheinheimera soli</name>
    <dbReference type="NCBI Taxonomy" id="443616"/>
    <lineage>
        <taxon>Bacteria</taxon>
        <taxon>Pseudomonadati</taxon>
        <taxon>Pseudomonadota</taxon>
        <taxon>Gammaproteobacteria</taxon>
        <taxon>Chromatiales</taxon>
        <taxon>Chromatiaceae</taxon>
        <taxon>Rheinheimera</taxon>
    </lineage>
</organism>
<keyword evidence="6" id="KW-1185">Reference proteome</keyword>
<dbReference type="PROSITE" id="PS50930">
    <property type="entry name" value="HTH_LYTTR"/>
    <property type="match status" value="1"/>
</dbReference>
<evidence type="ECO:0000259" key="3">
    <source>
        <dbReference type="PROSITE" id="PS50110"/>
    </source>
</evidence>
<proteinExistence type="predicted"/>
<dbReference type="InterPro" id="IPR001789">
    <property type="entry name" value="Sig_transdc_resp-reg_receiver"/>
</dbReference>
<dbReference type="EMBL" id="JAVDWR010000001">
    <property type="protein sequence ID" value="MDR7119903.1"/>
    <property type="molecule type" value="Genomic_DNA"/>
</dbReference>
<reference evidence="5 6" key="1">
    <citation type="submission" date="2023-07" db="EMBL/GenBank/DDBJ databases">
        <title>Sorghum-associated microbial communities from plants grown in Nebraska, USA.</title>
        <authorList>
            <person name="Schachtman D."/>
        </authorList>
    </citation>
    <scope>NUCLEOTIDE SEQUENCE [LARGE SCALE GENOMIC DNA]</scope>
    <source>
        <strain evidence="5 6">4138</strain>
    </source>
</reference>
<dbReference type="InterPro" id="IPR007492">
    <property type="entry name" value="LytTR_DNA-bd_dom"/>
</dbReference>
<evidence type="ECO:0000256" key="2">
    <source>
        <dbReference type="PROSITE-ProRule" id="PRU00169"/>
    </source>
</evidence>
<dbReference type="Gene3D" id="2.40.50.1020">
    <property type="entry name" value="LytTr DNA-binding domain"/>
    <property type="match status" value="1"/>
</dbReference>
<keyword evidence="2" id="KW-0597">Phosphoprotein</keyword>
<dbReference type="PROSITE" id="PS50110">
    <property type="entry name" value="RESPONSE_REGULATORY"/>
    <property type="match status" value="1"/>
</dbReference>
<dbReference type="RefSeq" id="WP_008897452.1">
    <property type="nucleotide sequence ID" value="NZ_JAVDWR010000001.1"/>
</dbReference>
<comment type="caution">
    <text evidence="5">The sequence shown here is derived from an EMBL/GenBank/DDBJ whole genome shotgun (WGS) entry which is preliminary data.</text>
</comment>
<keyword evidence="1" id="KW-0902">Two-component regulatory system</keyword>
<evidence type="ECO:0000259" key="4">
    <source>
        <dbReference type="PROSITE" id="PS50930"/>
    </source>
</evidence>
<protein>
    <submittedName>
        <fullName evidence="5">Two-component system LytT family response regulator</fullName>
    </submittedName>
</protein>